<gene>
    <name evidence="1" type="ORF">OBE_10729</name>
</gene>
<sequence length="45" mass="4735">MPDLLTVPIFGLNASVSEDSLGNTALNIESDMTGVSVIKPTIFNI</sequence>
<dbReference type="EMBL" id="AJWZ01007375">
    <property type="protein sequence ID" value="EKC57074.1"/>
    <property type="molecule type" value="Genomic_DNA"/>
</dbReference>
<proteinExistence type="predicted"/>
<accession>K1SP21</accession>
<evidence type="ECO:0000313" key="1">
    <source>
        <dbReference type="EMBL" id="EKC57074.1"/>
    </source>
</evidence>
<protein>
    <submittedName>
        <fullName evidence="1">Uncharacterized protein</fullName>
    </submittedName>
</protein>
<comment type="caution">
    <text evidence="1">The sequence shown here is derived from an EMBL/GenBank/DDBJ whole genome shotgun (WGS) entry which is preliminary data.</text>
</comment>
<name>K1SP21_9ZZZZ</name>
<dbReference type="AlphaFoldDB" id="K1SP21"/>
<organism evidence="1">
    <name type="scientific">human gut metagenome</name>
    <dbReference type="NCBI Taxonomy" id="408170"/>
    <lineage>
        <taxon>unclassified sequences</taxon>
        <taxon>metagenomes</taxon>
        <taxon>organismal metagenomes</taxon>
    </lineage>
</organism>
<feature type="non-terminal residue" evidence="1">
    <location>
        <position position="45"/>
    </location>
</feature>
<reference evidence="1" key="1">
    <citation type="journal article" date="2013" name="Environ. Microbiol.">
        <title>Microbiota from the distal guts of lean and obese adolescents exhibit partial functional redundancy besides clear differences in community structure.</title>
        <authorList>
            <person name="Ferrer M."/>
            <person name="Ruiz A."/>
            <person name="Lanza F."/>
            <person name="Haange S.B."/>
            <person name="Oberbach A."/>
            <person name="Till H."/>
            <person name="Bargiela R."/>
            <person name="Campoy C."/>
            <person name="Segura M.T."/>
            <person name="Richter M."/>
            <person name="von Bergen M."/>
            <person name="Seifert J."/>
            <person name="Suarez A."/>
        </authorList>
    </citation>
    <scope>NUCLEOTIDE SEQUENCE</scope>
</reference>